<feature type="transmembrane region" description="Helical" evidence="1">
    <location>
        <begin position="21"/>
        <end position="44"/>
    </location>
</feature>
<dbReference type="AlphaFoldDB" id="A0A5B9QWR7"/>
<dbReference type="EMBL" id="CP042914">
    <property type="protein sequence ID" value="QEG43484.1"/>
    <property type="molecule type" value="Genomic_DNA"/>
</dbReference>
<dbReference type="GO" id="GO:0043107">
    <property type="term" value="P:type IV pilus-dependent motility"/>
    <property type="evidence" value="ECO:0007669"/>
    <property type="project" value="InterPro"/>
</dbReference>
<dbReference type="InterPro" id="IPR014717">
    <property type="entry name" value="Transl_elong_EF1B/ribsomal_bS6"/>
</dbReference>
<dbReference type="Gene3D" id="3.30.70.60">
    <property type="match status" value="1"/>
</dbReference>
<evidence type="ECO:0000313" key="2">
    <source>
        <dbReference type="EMBL" id="QEG43484.1"/>
    </source>
</evidence>
<proteinExistence type="predicted"/>
<evidence type="ECO:0000313" key="3">
    <source>
        <dbReference type="Proteomes" id="UP000325286"/>
    </source>
</evidence>
<dbReference type="InterPro" id="IPR007445">
    <property type="entry name" value="PilO"/>
</dbReference>
<keyword evidence="1" id="KW-0472">Membrane</keyword>
<reference evidence="2 3" key="1">
    <citation type="submission" date="2019-08" db="EMBL/GenBank/DDBJ databases">
        <title>Deep-cultivation of Planctomycetes and their phenomic and genomic characterization uncovers novel biology.</title>
        <authorList>
            <person name="Wiegand S."/>
            <person name="Jogler M."/>
            <person name="Boedeker C."/>
            <person name="Pinto D."/>
            <person name="Vollmers J."/>
            <person name="Rivas-Marin E."/>
            <person name="Kohn T."/>
            <person name="Peeters S.H."/>
            <person name="Heuer A."/>
            <person name="Rast P."/>
            <person name="Oberbeckmann S."/>
            <person name="Bunk B."/>
            <person name="Jeske O."/>
            <person name="Meyerdierks A."/>
            <person name="Storesund J.E."/>
            <person name="Kallscheuer N."/>
            <person name="Luecker S."/>
            <person name="Lage O.M."/>
            <person name="Pohl T."/>
            <person name="Merkel B.J."/>
            <person name="Hornburger P."/>
            <person name="Mueller R.-W."/>
            <person name="Bruemmer F."/>
            <person name="Labrenz M."/>
            <person name="Spormann A.M."/>
            <person name="Op den Camp H."/>
            <person name="Overmann J."/>
            <person name="Amann R."/>
            <person name="Jetten M.S.M."/>
            <person name="Mascher T."/>
            <person name="Medema M.H."/>
            <person name="Devos D.P."/>
            <person name="Kaster A.-K."/>
            <person name="Ovreas L."/>
            <person name="Rohde M."/>
            <person name="Galperin M.Y."/>
            <person name="Jogler C."/>
        </authorList>
    </citation>
    <scope>NUCLEOTIDE SEQUENCE [LARGE SCALE GENOMIC DNA]</scope>
    <source>
        <strain evidence="2 3">UC8</strain>
    </source>
</reference>
<name>A0A5B9QWR7_9BACT</name>
<organism evidence="2 3">
    <name type="scientific">Roseimaritima ulvae</name>
    <dbReference type="NCBI Taxonomy" id="980254"/>
    <lineage>
        <taxon>Bacteria</taxon>
        <taxon>Pseudomonadati</taxon>
        <taxon>Planctomycetota</taxon>
        <taxon>Planctomycetia</taxon>
        <taxon>Pirellulales</taxon>
        <taxon>Pirellulaceae</taxon>
        <taxon>Roseimaritima</taxon>
    </lineage>
</organism>
<dbReference type="GO" id="GO:0043683">
    <property type="term" value="P:type IV pilus assembly"/>
    <property type="evidence" value="ECO:0007669"/>
    <property type="project" value="InterPro"/>
</dbReference>
<accession>A0A5B9QWR7</accession>
<sequence length="196" mass="21464">MIASLCERYAQRVGLSTMSCALHAVGATMAAVILTAGMVGYHALHARCDALRQDYQAALRLRAEAGTIAIDDQQTRARLVQARVQQQRVHERVPALPNEIAFLDQLSAAADRSGIQIRDYRPGSHSEHATHHEIELILRAEGSYESLCQFAASLQALPRMCRIAHLSLSAPPPGKTEMTIELRITLVHGLKPQATI</sequence>
<keyword evidence="1" id="KW-1133">Transmembrane helix</keyword>
<dbReference type="Pfam" id="PF04350">
    <property type="entry name" value="PilO"/>
    <property type="match status" value="1"/>
</dbReference>
<dbReference type="OrthoDB" id="9802133at2"/>
<keyword evidence="1" id="KW-0812">Transmembrane</keyword>
<keyword evidence="3" id="KW-1185">Reference proteome</keyword>
<evidence type="ECO:0000256" key="1">
    <source>
        <dbReference type="SAM" id="Phobius"/>
    </source>
</evidence>
<gene>
    <name evidence="2" type="ORF">UC8_55340</name>
</gene>
<protein>
    <submittedName>
        <fullName evidence="2">Pilus assembly protein, PilO</fullName>
    </submittedName>
</protein>
<dbReference type="KEGG" id="rul:UC8_55340"/>
<dbReference type="RefSeq" id="WP_084425853.1">
    <property type="nucleotide sequence ID" value="NZ_CP042914.1"/>
</dbReference>
<dbReference type="Proteomes" id="UP000325286">
    <property type="component" value="Chromosome"/>
</dbReference>